<feature type="transmembrane region" description="Helical" evidence="1">
    <location>
        <begin position="26"/>
        <end position="48"/>
    </location>
</feature>
<dbReference type="KEGG" id="sbae:DSM104329_03212"/>
<dbReference type="AlphaFoldDB" id="A0A9E6XZT5"/>
<feature type="transmembrane region" description="Helical" evidence="1">
    <location>
        <begin position="99"/>
        <end position="122"/>
    </location>
</feature>
<proteinExistence type="predicted"/>
<keyword evidence="1" id="KW-0812">Transmembrane</keyword>
<gene>
    <name evidence="2" type="ORF">DSM104329_03212</name>
</gene>
<keyword evidence="3" id="KW-1185">Reference proteome</keyword>
<feature type="transmembrane region" description="Helical" evidence="1">
    <location>
        <begin position="54"/>
        <end position="78"/>
    </location>
</feature>
<reference evidence="2" key="1">
    <citation type="journal article" date="2022" name="Int. J. Syst. Evol. Microbiol.">
        <title>Pseudomonas aegrilactucae sp. nov. and Pseudomonas morbosilactucae sp. nov., pathogens causing bacterial rot of lettuce in Japan.</title>
        <authorList>
            <person name="Sawada H."/>
            <person name="Fujikawa T."/>
            <person name="Satou M."/>
        </authorList>
    </citation>
    <scope>NUCLEOTIDE SEQUENCE</scope>
    <source>
        <strain evidence="2">0166_1</strain>
    </source>
</reference>
<keyword evidence="1" id="KW-1133">Transmembrane helix</keyword>
<evidence type="ECO:0000313" key="3">
    <source>
        <dbReference type="Proteomes" id="UP001162834"/>
    </source>
</evidence>
<dbReference type="RefSeq" id="WP_259310866.1">
    <property type="nucleotide sequence ID" value="NZ_CP087164.1"/>
</dbReference>
<evidence type="ECO:0000313" key="2">
    <source>
        <dbReference type="EMBL" id="UGS36801.1"/>
    </source>
</evidence>
<name>A0A9E6XZT5_9ACTN</name>
<dbReference type="EMBL" id="CP087164">
    <property type="protein sequence ID" value="UGS36801.1"/>
    <property type="molecule type" value="Genomic_DNA"/>
</dbReference>
<keyword evidence="1" id="KW-0472">Membrane</keyword>
<dbReference type="Proteomes" id="UP001162834">
    <property type="component" value="Chromosome"/>
</dbReference>
<sequence>MSIRLPARAGTARTVAVAGPAGNERLTAAVAIVLLVLLAIEGVTILFLGPLLSVHLFVGLLLVPPVAVKVGSTGWRFARYYLGSEPYRRRGPPHAILRALAPFVVLTTAAVLATGVALLFAGPASRDSLLPWHKASFIAWIAFMGVHVLGHLPALPRALRPSPLPGRPARAAIVAGALVAGSALAIALAGHFGPWLHGSGA</sequence>
<evidence type="ECO:0008006" key="4">
    <source>
        <dbReference type="Google" id="ProtNLM"/>
    </source>
</evidence>
<feature type="transmembrane region" description="Helical" evidence="1">
    <location>
        <begin position="171"/>
        <end position="192"/>
    </location>
</feature>
<organism evidence="2 3">
    <name type="scientific">Capillimicrobium parvum</name>
    <dbReference type="NCBI Taxonomy" id="2884022"/>
    <lineage>
        <taxon>Bacteria</taxon>
        <taxon>Bacillati</taxon>
        <taxon>Actinomycetota</taxon>
        <taxon>Thermoleophilia</taxon>
        <taxon>Solirubrobacterales</taxon>
        <taxon>Capillimicrobiaceae</taxon>
        <taxon>Capillimicrobium</taxon>
    </lineage>
</organism>
<protein>
    <recommendedName>
        <fullName evidence="4">DUF4405 domain-containing protein</fullName>
    </recommendedName>
</protein>
<feature type="transmembrane region" description="Helical" evidence="1">
    <location>
        <begin position="137"/>
        <end position="159"/>
    </location>
</feature>
<accession>A0A9E6XZT5</accession>
<evidence type="ECO:0000256" key="1">
    <source>
        <dbReference type="SAM" id="Phobius"/>
    </source>
</evidence>